<dbReference type="GO" id="GO:0016020">
    <property type="term" value="C:membrane"/>
    <property type="evidence" value="ECO:0007669"/>
    <property type="project" value="UniProtKB-SubCell"/>
</dbReference>
<comment type="caution">
    <text evidence="7">The sequence shown here is derived from an EMBL/GenBank/DDBJ whole genome shotgun (WGS) entry which is preliminary data.</text>
</comment>
<evidence type="ECO:0000313" key="8">
    <source>
        <dbReference type="Proteomes" id="UP000580517"/>
    </source>
</evidence>
<gene>
    <name evidence="7" type="ORF">H0A68_00535</name>
</gene>
<keyword evidence="4 5" id="KW-0472">Membrane</keyword>
<evidence type="ECO:0000256" key="1">
    <source>
        <dbReference type="ARBA" id="ARBA00004141"/>
    </source>
</evidence>
<proteinExistence type="predicted"/>
<feature type="transmembrane region" description="Helical" evidence="5">
    <location>
        <begin position="62"/>
        <end position="81"/>
    </location>
</feature>
<evidence type="ECO:0000259" key="6">
    <source>
        <dbReference type="Pfam" id="PF04138"/>
    </source>
</evidence>
<keyword evidence="8" id="KW-1185">Reference proteome</keyword>
<name>A0A853F4E2_9BURK</name>
<evidence type="ECO:0000256" key="4">
    <source>
        <dbReference type="ARBA" id="ARBA00023136"/>
    </source>
</evidence>
<feature type="transmembrane region" description="Helical" evidence="5">
    <location>
        <begin position="34"/>
        <end position="56"/>
    </location>
</feature>
<feature type="domain" description="GtrA/DPMS transmembrane" evidence="6">
    <location>
        <begin position="36"/>
        <end position="146"/>
    </location>
</feature>
<evidence type="ECO:0000256" key="2">
    <source>
        <dbReference type="ARBA" id="ARBA00022692"/>
    </source>
</evidence>
<dbReference type="InterPro" id="IPR007267">
    <property type="entry name" value="GtrA_DPMS_TM"/>
</dbReference>
<feature type="transmembrane region" description="Helical" evidence="5">
    <location>
        <begin position="93"/>
        <end position="117"/>
    </location>
</feature>
<feature type="transmembrane region" description="Helical" evidence="5">
    <location>
        <begin position="123"/>
        <end position="141"/>
    </location>
</feature>
<dbReference type="Pfam" id="PF04138">
    <property type="entry name" value="GtrA_DPMS_TM"/>
    <property type="match status" value="1"/>
</dbReference>
<keyword evidence="2 5" id="KW-0812">Transmembrane</keyword>
<keyword evidence="3 5" id="KW-1133">Transmembrane helix</keyword>
<dbReference type="EMBL" id="JACCEW010000001">
    <property type="protein sequence ID" value="NYT35345.1"/>
    <property type="molecule type" value="Genomic_DNA"/>
</dbReference>
<dbReference type="AlphaFoldDB" id="A0A853F4E2"/>
<comment type="subcellular location">
    <subcellularLocation>
        <location evidence="1">Membrane</location>
        <topology evidence="1">Multi-pass membrane protein</topology>
    </subcellularLocation>
</comment>
<dbReference type="RefSeq" id="WP_129967230.1">
    <property type="nucleotide sequence ID" value="NZ_JACCEW010000001.1"/>
</dbReference>
<protein>
    <submittedName>
        <fullName evidence="7">GtrA family protein</fullName>
    </submittedName>
</protein>
<evidence type="ECO:0000256" key="5">
    <source>
        <dbReference type="SAM" id="Phobius"/>
    </source>
</evidence>
<dbReference type="GO" id="GO:0000271">
    <property type="term" value="P:polysaccharide biosynthetic process"/>
    <property type="evidence" value="ECO:0007669"/>
    <property type="project" value="InterPro"/>
</dbReference>
<sequence length="151" mass="16218">MSVFFRLRGVLCAGAVASEGGLRAHRRTLAAARLARFGASAGAATLLHWAVMAVLIAMNWGVVPASTTGAVAGSALNYLLQSRWTFNAPQPRWLAYIFVVLIGWSTNAAIVRILVAFAGFGCALGQFCATACVALLNYAFYQRLVFHERTH</sequence>
<organism evidence="7 8">
    <name type="scientific">Allopusillimonas soli</name>
    <dbReference type="NCBI Taxonomy" id="659016"/>
    <lineage>
        <taxon>Bacteria</taxon>
        <taxon>Pseudomonadati</taxon>
        <taxon>Pseudomonadota</taxon>
        <taxon>Betaproteobacteria</taxon>
        <taxon>Burkholderiales</taxon>
        <taxon>Alcaligenaceae</taxon>
        <taxon>Allopusillimonas</taxon>
    </lineage>
</organism>
<accession>A0A853F4E2</accession>
<evidence type="ECO:0000313" key="7">
    <source>
        <dbReference type="EMBL" id="NYT35345.1"/>
    </source>
</evidence>
<dbReference type="Proteomes" id="UP000580517">
    <property type="component" value="Unassembled WGS sequence"/>
</dbReference>
<dbReference type="OrthoDB" id="6198004at2"/>
<evidence type="ECO:0000256" key="3">
    <source>
        <dbReference type="ARBA" id="ARBA00022989"/>
    </source>
</evidence>
<reference evidence="7 8" key="1">
    <citation type="submission" date="2020-07" db="EMBL/GenBank/DDBJ databases">
        <title>Taxonomic revisions and descriptions of new bacterial species based on genomic comparisons in the high-G+C-content subgroup of the family Alcaligenaceae.</title>
        <authorList>
            <person name="Szabo A."/>
            <person name="Felfoldi T."/>
        </authorList>
    </citation>
    <scope>NUCLEOTIDE SEQUENCE [LARGE SCALE GENOMIC DNA]</scope>
    <source>
        <strain evidence="7 8">DSM 25264</strain>
    </source>
</reference>